<dbReference type="KEGG" id="tpol:Mal48_10080"/>
<dbReference type="GO" id="GO:0006006">
    <property type="term" value="P:glucose metabolic process"/>
    <property type="evidence" value="ECO:0007669"/>
    <property type="project" value="TreeGrafter"/>
</dbReference>
<dbReference type="SUPFAM" id="SSF74650">
    <property type="entry name" value="Galactose mutarotase-like"/>
    <property type="match status" value="1"/>
</dbReference>
<evidence type="ECO:0000256" key="9">
    <source>
        <dbReference type="PIRSR" id="PIRSR005096-1"/>
    </source>
</evidence>
<dbReference type="InterPro" id="IPR011013">
    <property type="entry name" value="Gal_mutarotase_sf_dom"/>
</dbReference>
<keyword evidence="13" id="KW-1185">Reference proteome</keyword>
<reference evidence="12 13" key="1">
    <citation type="submission" date="2019-02" db="EMBL/GenBank/DDBJ databases">
        <title>Deep-cultivation of Planctomycetes and their phenomic and genomic characterization uncovers novel biology.</title>
        <authorList>
            <person name="Wiegand S."/>
            <person name="Jogler M."/>
            <person name="Boedeker C."/>
            <person name="Pinto D."/>
            <person name="Vollmers J."/>
            <person name="Rivas-Marin E."/>
            <person name="Kohn T."/>
            <person name="Peeters S.H."/>
            <person name="Heuer A."/>
            <person name="Rast P."/>
            <person name="Oberbeckmann S."/>
            <person name="Bunk B."/>
            <person name="Jeske O."/>
            <person name="Meyerdierks A."/>
            <person name="Storesund J.E."/>
            <person name="Kallscheuer N."/>
            <person name="Luecker S."/>
            <person name="Lage O.M."/>
            <person name="Pohl T."/>
            <person name="Merkel B.J."/>
            <person name="Hornburger P."/>
            <person name="Mueller R.-W."/>
            <person name="Bruemmer F."/>
            <person name="Labrenz M."/>
            <person name="Spormann A.M."/>
            <person name="Op den Camp H."/>
            <person name="Overmann J."/>
            <person name="Amann R."/>
            <person name="Jetten M.S.M."/>
            <person name="Mascher T."/>
            <person name="Medema M.H."/>
            <person name="Devos D.P."/>
            <person name="Kaster A.-K."/>
            <person name="Ovreas L."/>
            <person name="Rohde M."/>
            <person name="Galperin M.Y."/>
            <person name="Jogler C."/>
        </authorList>
    </citation>
    <scope>NUCLEOTIDE SEQUENCE [LARGE SCALE GENOMIC DNA]</scope>
    <source>
        <strain evidence="12 13">Mal48</strain>
    </source>
</reference>
<evidence type="ECO:0000256" key="3">
    <source>
        <dbReference type="ARBA" id="ARBA00006206"/>
    </source>
</evidence>
<evidence type="ECO:0000313" key="13">
    <source>
        <dbReference type="Proteomes" id="UP000315724"/>
    </source>
</evidence>
<dbReference type="RefSeq" id="WP_145196609.1">
    <property type="nucleotide sequence ID" value="NZ_CP036267.1"/>
</dbReference>
<evidence type="ECO:0000313" key="12">
    <source>
        <dbReference type="EMBL" id="QDT31772.1"/>
    </source>
</evidence>
<dbReference type="OrthoDB" id="9779408at2"/>
<evidence type="ECO:0000256" key="7">
    <source>
        <dbReference type="ARBA" id="ARBA00023277"/>
    </source>
</evidence>
<dbReference type="PIRSF" id="PIRSF005096">
    <property type="entry name" value="GALM"/>
    <property type="match status" value="1"/>
</dbReference>
<proteinExistence type="inferred from homology"/>
<dbReference type="EMBL" id="CP036267">
    <property type="protein sequence ID" value="QDT31772.1"/>
    <property type="molecule type" value="Genomic_DNA"/>
</dbReference>
<dbReference type="GO" id="GO:0033499">
    <property type="term" value="P:galactose catabolic process via UDP-galactose, Leloir pathway"/>
    <property type="evidence" value="ECO:0007669"/>
    <property type="project" value="TreeGrafter"/>
</dbReference>
<dbReference type="GO" id="GO:0004034">
    <property type="term" value="F:aldose 1-epimerase activity"/>
    <property type="evidence" value="ECO:0007669"/>
    <property type="project" value="UniProtKB-EC"/>
</dbReference>
<comment type="catalytic activity">
    <reaction evidence="1 8">
        <text>alpha-D-glucose = beta-D-glucose</text>
        <dbReference type="Rhea" id="RHEA:10264"/>
        <dbReference type="ChEBI" id="CHEBI:15903"/>
        <dbReference type="ChEBI" id="CHEBI:17925"/>
        <dbReference type="EC" id="5.1.3.3"/>
    </reaction>
</comment>
<dbReference type="Proteomes" id="UP000315724">
    <property type="component" value="Chromosome"/>
</dbReference>
<dbReference type="NCBIfam" id="NF008277">
    <property type="entry name" value="PRK11055.1"/>
    <property type="match status" value="1"/>
</dbReference>
<evidence type="ECO:0000256" key="11">
    <source>
        <dbReference type="PIRSR" id="PIRSR005096-3"/>
    </source>
</evidence>
<protein>
    <recommendedName>
        <fullName evidence="5 8">Aldose 1-epimerase</fullName>
        <ecNumber evidence="4 8">5.1.3.3</ecNumber>
    </recommendedName>
</protein>
<comment type="pathway">
    <text evidence="2 8">Carbohydrate metabolism; hexose metabolism.</text>
</comment>
<evidence type="ECO:0000256" key="8">
    <source>
        <dbReference type="PIRNR" id="PIRNR005096"/>
    </source>
</evidence>
<dbReference type="InterPro" id="IPR008183">
    <property type="entry name" value="Aldose_1/G6P_1-epimerase"/>
</dbReference>
<dbReference type="UniPathway" id="UPA00242"/>
<accession>A0A517QJE6</accession>
<organism evidence="12 13">
    <name type="scientific">Thalassoglobus polymorphus</name>
    <dbReference type="NCBI Taxonomy" id="2527994"/>
    <lineage>
        <taxon>Bacteria</taxon>
        <taxon>Pseudomonadati</taxon>
        <taxon>Planctomycetota</taxon>
        <taxon>Planctomycetia</taxon>
        <taxon>Planctomycetales</taxon>
        <taxon>Planctomycetaceae</taxon>
        <taxon>Thalassoglobus</taxon>
    </lineage>
</organism>
<feature type="active site" description="Proton acceptor" evidence="9">
    <location>
        <position position="301"/>
    </location>
</feature>
<dbReference type="EC" id="5.1.3.3" evidence="4 8"/>
<evidence type="ECO:0000256" key="10">
    <source>
        <dbReference type="PIRSR" id="PIRSR005096-2"/>
    </source>
</evidence>
<evidence type="ECO:0000256" key="4">
    <source>
        <dbReference type="ARBA" id="ARBA00013185"/>
    </source>
</evidence>
<evidence type="ECO:0000256" key="6">
    <source>
        <dbReference type="ARBA" id="ARBA00023235"/>
    </source>
</evidence>
<feature type="binding site" evidence="10">
    <location>
        <position position="239"/>
    </location>
    <ligand>
        <name>beta-D-galactose</name>
        <dbReference type="ChEBI" id="CHEBI:27667"/>
    </ligand>
</feature>
<gene>
    <name evidence="12" type="primary">mro_1</name>
    <name evidence="12" type="ORF">Mal48_10080</name>
</gene>
<evidence type="ECO:0000256" key="1">
    <source>
        <dbReference type="ARBA" id="ARBA00001614"/>
    </source>
</evidence>
<dbReference type="PANTHER" id="PTHR10091:SF0">
    <property type="entry name" value="GALACTOSE MUTAROTASE"/>
    <property type="match status" value="1"/>
</dbReference>
<dbReference type="PROSITE" id="PS00545">
    <property type="entry name" value="ALDOSE_1_EPIMERASE"/>
    <property type="match status" value="1"/>
</dbReference>
<feature type="binding site" evidence="11">
    <location>
        <begin position="175"/>
        <end position="177"/>
    </location>
    <ligand>
        <name>beta-D-galactose</name>
        <dbReference type="ChEBI" id="CHEBI:27667"/>
    </ligand>
</feature>
<dbReference type="InterPro" id="IPR015443">
    <property type="entry name" value="Aldose_1-epimerase"/>
</dbReference>
<evidence type="ECO:0000256" key="2">
    <source>
        <dbReference type="ARBA" id="ARBA00005028"/>
    </source>
</evidence>
<name>A0A517QJE6_9PLAN</name>
<comment type="similarity">
    <text evidence="3 8">Belongs to the aldose epimerase family.</text>
</comment>
<sequence>MPDNWTTVGQTQDGQEYGRLQLQNEYLRVNLTNAGASVVSVEAPDKTGNWANITVTAPDLEYYLSNPSSLGATPGRFANRIARGQFELDGKTYNLAINNGPNHLHGGNKGFAKKVWQLLNPQQDQVTFRLISPDGDEGYPGELTVDVLYRLDGHDLVMEYSATTDAPTVLNLTNHTYWNLSGDGEVYDHVLKLYADRVLENDADVLPTGKVLDVAETPFDFRSPKRIGAEIDKVGNGYDNCFLINRWDQSLKLAAEVSDPHSGRTMKVLTTEPGVQLYTANHFNKSEATAGRDRHTSFCLECQHLPDTPNHKHFPTTVLRPGENYSQQTIYRFGIAE</sequence>
<dbReference type="InterPro" id="IPR014718">
    <property type="entry name" value="GH-type_carb-bd"/>
</dbReference>
<dbReference type="CDD" id="cd09019">
    <property type="entry name" value="galactose_mutarotase_like"/>
    <property type="match status" value="1"/>
</dbReference>
<feature type="active site" description="Proton donor" evidence="9">
    <location>
        <position position="175"/>
    </location>
</feature>
<dbReference type="PANTHER" id="PTHR10091">
    <property type="entry name" value="ALDOSE-1-EPIMERASE"/>
    <property type="match status" value="1"/>
</dbReference>
<keyword evidence="6 8" id="KW-0413">Isomerase</keyword>
<dbReference type="AlphaFoldDB" id="A0A517QJE6"/>
<keyword evidence="7 8" id="KW-0119">Carbohydrate metabolism</keyword>
<dbReference type="InterPro" id="IPR047215">
    <property type="entry name" value="Galactose_mutarotase-like"/>
</dbReference>
<evidence type="ECO:0000256" key="5">
    <source>
        <dbReference type="ARBA" id="ARBA00014165"/>
    </source>
</evidence>
<feature type="binding site" evidence="11">
    <location>
        <begin position="79"/>
        <end position="80"/>
    </location>
    <ligand>
        <name>beta-D-galactose</name>
        <dbReference type="ChEBI" id="CHEBI:27667"/>
    </ligand>
</feature>
<dbReference type="Gene3D" id="2.70.98.10">
    <property type="match status" value="1"/>
</dbReference>
<dbReference type="GO" id="GO:0030246">
    <property type="term" value="F:carbohydrate binding"/>
    <property type="evidence" value="ECO:0007669"/>
    <property type="project" value="InterPro"/>
</dbReference>
<dbReference type="InterPro" id="IPR018052">
    <property type="entry name" value="Ald1_epimerase_CS"/>
</dbReference>
<dbReference type="Pfam" id="PF01263">
    <property type="entry name" value="Aldose_epim"/>
    <property type="match status" value="1"/>
</dbReference>